<evidence type="ECO:0000256" key="1">
    <source>
        <dbReference type="SAM" id="Phobius"/>
    </source>
</evidence>
<evidence type="ECO:0000313" key="2">
    <source>
        <dbReference type="EMBL" id="ODQ78246.1"/>
    </source>
</evidence>
<keyword evidence="3" id="KW-1185">Reference proteome</keyword>
<gene>
    <name evidence="2" type="ORF">BABINDRAFT_162904</name>
</gene>
<accession>A0A1E3QKL9</accession>
<evidence type="ECO:0000313" key="3">
    <source>
        <dbReference type="Proteomes" id="UP000094336"/>
    </source>
</evidence>
<dbReference type="GeneID" id="30147459"/>
<dbReference type="AlphaFoldDB" id="A0A1E3QKL9"/>
<dbReference type="EMBL" id="KV454436">
    <property type="protein sequence ID" value="ODQ78246.1"/>
    <property type="molecule type" value="Genomic_DNA"/>
</dbReference>
<sequence>MTQKPLLFGAILSYAGLTAIGQIVQLLLLSSSTFFMHELADPVRGANDLWFDL</sequence>
<name>A0A1E3QKL9_9ASCO</name>
<proteinExistence type="predicted"/>
<dbReference type="RefSeq" id="XP_018983574.1">
    <property type="nucleotide sequence ID" value="XM_019129606.1"/>
</dbReference>
<keyword evidence="1" id="KW-0472">Membrane</keyword>
<keyword evidence="1" id="KW-1133">Transmembrane helix</keyword>
<feature type="transmembrane region" description="Helical" evidence="1">
    <location>
        <begin position="6"/>
        <end position="29"/>
    </location>
</feature>
<keyword evidence="1" id="KW-0812">Transmembrane</keyword>
<dbReference type="Proteomes" id="UP000094336">
    <property type="component" value="Unassembled WGS sequence"/>
</dbReference>
<reference evidence="3" key="1">
    <citation type="submission" date="2016-05" db="EMBL/GenBank/DDBJ databases">
        <title>Comparative genomics of biotechnologically important yeasts.</title>
        <authorList>
            <consortium name="DOE Joint Genome Institute"/>
            <person name="Riley R."/>
            <person name="Haridas S."/>
            <person name="Wolfe K.H."/>
            <person name="Lopes M.R."/>
            <person name="Hittinger C.T."/>
            <person name="Goker M."/>
            <person name="Salamov A."/>
            <person name="Wisecaver J."/>
            <person name="Long T.M."/>
            <person name="Aerts A.L."/>
            <person name="Barry K."/>
            <person name="Choi C."/>
            <person name="Clum A."/>
            <person name="Coughlan A.Y."/>
            <person name="Deshpande S."/>
            <person name="Douglass A.P."/>
            <person name="Hanson S.J."/>
            <person name="Klenk H.-P."/>
            <person name="Labutti K."/>
            <person name="Lapidus A."/>
            <person name="Lindquist E."/>
            <person name="Lipzen A."/>
            <person name="Meier-Kolthoff J.P."/>
            <person name="Ohm R.A."/>
            <person name="Otillar R.P."/>
            <person name="Pangilinan J."/>
            <person name="Peng Y."/>
            <person name="Rokas A."/>
            <person name="Rosa C.A."/>
            <person name="Scheuner C."/>
            <person name="Sibirny A.A."/>
            <person name="Slot J.C."/>
            <person name="Stielow J.B."/>
            <person name="Sun H."/>
            <person name="Kurtzman C.P."/>
            <person name="Blackwell M."/>
            <person name="Grigoriev I.V."/>
            <person name="Jeffries T.W."/>
        </authorList>
    </citation>
    <scope>NUCLEOTIDE SEQUENCE [LARGE SCALE GENOMIC DNA]</scope>
    <source>
        <strain evidence="3">NRRL Y-12698</strain>
    </source>
</reference>
<protein>
    <submittedName>
        <fullName evidence="2">Uncharacterized protein</fullName>
    </submittedName>
</protein>
<organism evidence="2 3">
    <name type="scientific">Babjeviella inositovora NRRL Y-12698</name>
    <dbReference type="NCBI Taxonomy" id="984486"/>
    <lineage>
        <taxon>Eukaryota</taxon>
        <taxon>Fungi</taxon>
        <taxon>Dikarya</taxon>
        <taxon>Ascomycota</taxon>
        <taxon>Saccharomycotina</taxon>
        <taxon>Pichiomycetes</taxon>
        <taxon>Serinales incertae sedis</taxon>
        <taxon>Babjeviella</taxon>
    </lineage>
</organism>